<dbReference type="CDD" id="cd16961">
    <property type="entry name" value="RMtype1_S_TRD-CR_like"/>
    <property type="match status" value="1"/>
</dbReference>
<dbReference type="SUPFAM" id="SSF53335">
    <property type="entry name" value="S-adenosyl-L-methionine-dependent methyltransferases"/>
    <property type="match status" value="1"/>
</dbReference>
<gene>
    <name evidence="11" type="ORF">Daura_48570</name>
</gene>
<dbReference type="InterPro" id="IPR051537">
    <property type="entry name" value="DNA_Adenine_Mtase"/>
</dbReference>
<accession>A0A9Q9MGX2</accession>
<evidence type="ECO:0000256" key="6">
    <source>
        <dbReference type="ARBA" id="ARBA00022747"/>
    </source>
</evidence>
<dbReference type="GO" id="GO:0008170">
    <property type="term" value="F:N-methyltransferase activity"/>
    <property type="evidence" value="ECO:0007669"/>
    <property type="project" value="InterPro"/>
</dbReference>
<dbReference type="PRINTS" id="PR00507">
    <property type="entry name" value="N12N6MTFRASE"/>
</dbReference>
<feature type="domain" description="DNA methylase adenine-specific" evidence="10">
    <location>
        <begin position="205"/>
        <end position="499"/>
    </location>
</feature>
<dbReference type="Pfam" id="PF02384">
    <property type="entry name" value="N6_Mtase"/>
    <property type="match status" value="1"/>
</dbReference>
<dbReference type="CDD" id="cd02440">
    <property type="entry name" value="AdoMet_MTases"/>
    <property type="match status" value="1"/>
</dbReference>
<dbReference type="Gene3D" id="3.40.50.150">
    <property type="entry name" value="Vaccinia Virus protein VP39"/>
    <property type="match status" value="1"/>
</dbReference>
<reference evidence="11" key="1">
    <citation type="submission" date="2021-04" db="EMBL/GenBank/DDBJ databases">
        <title>Dactylosporangium aurantiacum NRRL B-8018 full assembly.</title>
        <authorList>
            <person name="Hartkoorn R.C."/>
            <person name="Beaudoing E."/>
            <person name="Hot D."/>
        </authorList>
    </citation>
    <scope>NUCLEOTIDE SEQUENCE</scope>
    <source>
        <strain evidence="11">NRRL B-8018</strain>
    </source>
</reference>
<dbReference type="OrthoDB" id="9784823at2"/>
<dbReference type="SUPFAM" id="SSF116734">
    <property type="entry name" value="DNA methylase specificity domain"/>
    <property type="match status" value="1"/>
</dbReference>
<keyword evidence="5" id="KW-0949">S-adenosyl-L-methionine</keyword>
<keyword evidence="7" id="KW-0238">DNA-binding</keyword>
<sequence>MSERSPSLTLTDVANLAGVGVSAASNWRKRHADFPSPTMTGGQELFAPDEIARWLSQRKIARNGLRAGEAPGATYGDRFIRNGGASLASVQAEMPRVPEEERSGWTSQLWRIVDLLRSNLDHVAALDFIMAMLYLRTTDTGLWRAVTEQHSWDVIGQMLRNTRFRHYDTPLFPAMALDLYGQSQLTEAIELFDDINLEKVGSAVMFDALLENINRDLGRHGGHFTPSSVVKCMIEILNPQNAYALYDPSCGSGELLVAAAQRGVKSLFGQAINGRSFRMSLLNLSMHGSEAQLRVGGPEIMRTEFAAEQFDVVVSNPPFNNTLPDDIQQDGWPFRAPSKSAANFAWLQLAVHHLKPGGRAAILMPNGTLFAGGLSAEIRRSMIEAGTVEAIISFPAGLFAATGISVSLWLLRRPKSGDSAPPEILFVDATSMGATGERAQRLLRDNEVAEIVQVYRDWRTGSQPSNFENSFTFARSVGLDEIRQNDYDLQPRRYVHEETAVRASIAKLRSTNLISLQRELDKLSERARHARHEVGARLAALHHSSAAGWHNVSLGDICDIHSGPGTVDRKRGLTTQGWTPLVLPRNIKRGYLSHNELDTIGPDVAAKLGNYVLRAGDIVCVRSGTLGRHGLVRKAEHGWILGPSCMRLRPFSHEVHSNYLVHYLNSPDARNWIAAKSGHSTVIPHISAATMRELVIPLPALKVQQEIVDLMDLIDVNLEQHELAVSAIQSFRDLIFPSLMQP</sequence>
<keyword evidence="3 11" id="KW-0489">Methyltransferase</keyword>
<dbReference type="Pfam" id="PF01420">
    <property type="entry name" value="Methylase_S"/>
    <property type="match status" value="1"/>
</dbReference>
<evidence type="ECO:0000256" key="1">
    <source>
        <dbReference type="ARBA" id="ARBA00010923"/>
    </source>
</evidence>
<evidence type="ECO:0000256" key="2">
    <source>
        <dbReference type="ARBA" id="ARBA00011900"/>
    </source>
</evidence>
<evidence type="ECO:0000256" key="5">
    <source>
        <dbReference type="ARBA" id="ARBA00022691"/>
    </source>
</evidence>
<proteinExistence type="inferred from homology"/>
<name>A0A9Q9MGX2_9ACTN</name>
<dbReference type="RefSeq" id="WP_081971482.1">
    <property type="nucleotide sequence ID" value="NZ_CP073767.1"/>
</dbReference>
<evidence type="ECO:0000256" key="8">
    <source>
        <dbReference type="ARBA" id="ARBA00047942"/>
    </source>
</evidence>
<organism evidence="11 12">
    <name type="scientific">Dactylosporangium aurantiacum</name>
    <dbReference type="NCBI Taxonomy" id="35754"/>
    <lineage>
        <taxon>Bacteria</taxon>
        <taxon>Bacillati</taxon>
        <taxon>Actinomycetota</taxon>
        <taxon>Actinomycetes</taxon>
        <taxon>Micromonosporales</taxon>
        <taxon>Micromonosporaceae</taxon>
        <taxon>Dactylosporangium</taxon>
    </lineage>
</organism>
<evidence type="ECO:0000256" key="7">
    <source>
        <dbReference type="ARBA" id="ARBA00023125"/>
    </source>
</evidence>
<evidence type="ECO:0000259" key="10">
    <source>
        <dbReference type="Pfam" id="PF02384"/>
    </source>
</evidence>
<dbReference type="InterPro" id="IPR044946">
    <property type="entry name" value="Restrct_endonuc_typeI_TRD_sf"/>
</dbReference>
<feature type="domain" description="Type I restriction modification DNA specificity" evidence="9">
    <location>
        <begin position="548"/>
        <end position="722"/>
    </location>
</feature>
<dbReference type="GO" id="GO:0003677">
    <property type="term" value="F:DNA binding"/>
    <property type="evidence" value="ECO:0007669"/>
    <property type="project" value="UniProtKB-KW"/>
</dbReference>
<dbReference type="GO" id="GO:0009007">
    <property type="term" value="F:site-specific DNA-methyltransferase (adenine-specific) activity"/>
    <property type="evidence" value="ECO:0007669"/>
    <property type="project" value="UniProtKB-EC"/>
</dbReference>
<evidence type="ECO:0000256" key="4">
    <source>
        <dbReference type="ARBA" id="ARBA00022679"/>
    </source>
</evidence>
<dbReference type="Gene3D" id="3.90.220.20">
    <property type="entry name" value="DNA methylase specificity domains"/>
    <property type="match status" value="1"/>
</dbReference>
<dbReference type="KEGG" id="daur:Daura_48570"/>
<dbReference type="EC" id="2.1.1.72" evidence="2"/>
<dbReference type="InterPro" id="IPR029063">
    <property type="entry name" value="SAM-dependent_MTases_sf"/>
</dbReference>
<evidence type="ECO:0000256" key="3">
    <source>
        <dbReference type="ARBA" id="ARBA00022603"/>
    </source>
</evidence>
<dbReference type="InterPro" id="IPR000055">
    <property type="entry name" value="Restrct_endonuc_typeI_TRD"/>
</dbReference>
<evidence type="ECO:0000259" key="9">
    <source>
        <dbReference type="Pfam" id="PF01420"/>
    </source>
</evidence>
<dbReference type="InterPro" id="IPR002052">
    <property type="entry name" value="DNA_methylase_N6_adenine_CS"/>
</dbReference>
<comment type="similarity">
    <text evidence="1">Belongs to the type-I restriction system S methylase family.</text>
</comment>
<keyword evidence="12" id="KW-1185">Reference proteome</keyword>
<evidence type="ECO:0000313" key="12">
    <source>
        <dbReference type="Proteomes" id="UP001058003"/>
    </source>
</evidence>
<dbReference type="PANTHER" id="PTHR42933:SF4">
    <property type="entry name" value="TYPE I RESTRICTION ENZYME ECOKI METHYLASE SUBUNIT"/>
    <property type="match status" value="1"/>
</dbReference>
<keyword evidence="4" id="KW-0808">Transferase</keyword>
<keyword evidence="6" id="KW-0680">Restriction system</keyword>
<comment type="catalytic activity">
    <reaction evidence="8">
        <text>a 2'-deoxyadenosine in DNA + S-adenosyl-L-methionine = an N(6)-methyl-2'-deoxyadenosine in DNA + S-adenosyl-L-homocysteine + H(+)</text>
        <dbReference type="Rhea" id="RHEA:15197"/>
        <dbReference type="Rhea" id="RHEA-COMP:12418"/>
        <dbReference type="Rhea" id="RHEA-COMP:12419"/>
        <dbReference type="ChEBI" id="CHEBI:15378"/>
        <dbReference type="ChEBI" id="CHEBI:57856"/>
        <dbReference type="ChEBI" id="CHEBI:59789"/>
        <dbReference type="ChEBI" id="CHEBI:90615"/>
        <dbReference type="ChEBI" id="CHEBI:90616"/>
        <dbReference type="EC" id="2.1.1.72"/>
    </reaction>
</comment>
<dbReference type="InterPro" id="IPR003356">
    <property type="entry name" value="DNA_methylase_A-5"/>
</dbReference>
<dbReference type="PANTHER" id="PTHR42933">
    <property type="entry name" value="SLR6095 PROTEIN"/>
    <property type="match status" value="1"/>
</dbReference>
<dbReference type="EMBL" id="CP073767">
    <property type="protein sequence ID" value="UWZ54235.1"/>
    <property type="molecule type" value="Genomic_DNA"/>
</dbReference>
<evidence type="ECO:0000313" key="11">
    <source>
        <dbReference type="EMBL" id="UWZ54235.1"/>
    </source>
</evidence>
<dbReference type="GO" id="GO:0032259">
    <property type="term" value="P:methylation"/>
    <property type="evidence" value="ECO:0007669"/>
    <property type="project" value="UniProtKB-KW"/>
</dbReference>
<dbReference type="Proteomes" id="UP001058003">
    <property type="component" value="Chromosome"/>
</dbReference>
<dbReference type="AlphaFoldDB" id="A0A9Q9MGX2"/>
<dbReference type="PROSITE" id="PS00092">
    <property type="entry name" value="N6_MTASE"/>
    <property type="match status" value="1"/>
</dbReference>
<protein>
    <recommendedName>
        <fullName evidence="2">site-specific DNA-methyltransferase (adenine-specific)</fullName>
        <ecNumber evidence="2">2.1.1.72</ecNumber>
    </recommendedName>
</protein>
<dbReference type="GO" id="GO:0009307">
    <property type="term" value="P:DNA restriction-modification system"/>
    <property type="evidence" value="ECO:0007669"/>
    <property type="project" value="UniProtKB-KW"/>
</dbReference>